<evidence type="ECO:0000256" key="1">
    <source>
        <dbReference type="SAM" id="Phobius"/>
    </source>
</evidence>
<gene>
    <name evidence="2" type="ORF">KH327_08465</name>
</gene>
<name>A0A943SSW0_9FIRM</name>
<feature type="transmembrane region" description="Helical" evidence="1">
    <location>
        <begin position="101"/>
        <end position="126"/>
    </location>
</feature>
<dbReference type="RefSeq" id="WP_278638612.1">
    <property type="nucleotide sequence ID" value="NZ_JAGZZP010000023.1"/>
</dbReference>
<protein>
    <submittedName>
        <fullName evidence="2">Uncharacterized protein</fullName>
    </submittedName>
</protein>
<accession>A0A943SSW0</accession>
<organism evidence="2 3">
    <name type="scientific">Peptoniphilus harei</name>
    <dbReference type="NCBI Taxonomy" id="54005"/>
    <lineage>
        <taxon>Bacteria</taxon>
        <taxon>Bacillati</taxon>
        <taxon>Bacillota</taxon>
        <taxon>Tissierellia</taxon>
        <taxon>Tissierellales</taxon>
        <taxon>Peptoniphilaceae</taxon>
        <taxon>Peptoniphilus</taxon>
    </lineage>
</organism>
<proteinExistence type="predicted"/>
<dbReference type="Proteomes" id="UP000748991">
    <property type="component" value="Unassembled WGS sequence"/>
</dbReference>
<reference evidence="2" key="1">
    <citation type="submission" date="2021-02" db="EMBL/GenBank/DDBJ databases">
        <title>Infant gut strain persistence is associated with maternal origin, phylogeny, and functional potential including surface adhesion and iron acquisition.</title>
        <authorList>
            <person name="Lou Y.C."/>
        </authorList>
    </citation>
    <scope>NUCLEOTIDE SEQUENCE</scope>
    <source>
        <strain evidence="2">L3_060_052G1_dasL3_060_052G1_concoct_1</strain>
    </source>
</reference>
<evidence type="ECO:0000313" key="3">
    <source>
        <dbReference type="Proteomes" id="UP000748991"/>
    </source>
</evidence>
<sequence>MENFVEKLNLKKMREVRKIFSVVLFFMFCGNVYSSFHYKNIGFGLVSVFILVTQVIDYLEISDDEKITELEEKYISEDVPSENDVNKMTEKMKKRYEETEVYYRILTAFIIFLKVLVVSIPIVMYLR</sequence>
<feature type="transmembrane region" description="Helical" evidence="1">
    <location>
        <begin position="19"/>
        <end position="36"/>
    </location>
</feature>
<feature type="transmembrane region" description="Helical" evidence="1">
    <location>
        <begin position="42"/>
        <end position="59"/>
    </location>
</feature>
<dbReference type="AlphaFoldDB" id="A0A943SSW0"/>
<keyword evidence="1" id="KW-1133">Transmembrane helix</keyword>
<dbReference type="EMBL" id="JAGZZP010000023">
    <property type="protein sequence ID" value="MBS6535849.1"/>
    <property type="molecule type" value="Genomic_DNA"/>
</dbReference>
<comment type="caution">
    <text evidence="2">The sequence shown here is derived from an EMBL/GenBank/DDBJ whole genome shotgun (WGS) entry which is preliminary data.</text>
</comment>
<evidence type="ECO:0000313" key="2">
    <source>
        <dbReference type="EMBL" id="MBS6535849.1"/>
    </source>
</evidence>
<keyword evidence="1" id="KW-0472">Membrane</keyword>
<keyword evidence="1" id="KW-0812">Transmembrane</keyword>